<evidence type="ECO:0000313" key="4">
    <source>
        <dbReference type="Proteomes" id="UP000291591"/>
    </source>
</evidence>
<dbReference type="SUPFAM" id="SSF51182">
    <property type="entry name" value="RmlC-like cupins"/>
    <property type="match status" value="1"/>
</dbReference>
<feature type="active site" description="Proton acceptor" evidence="2">
    <location>
        <position position="62"/>
    </location>
</feature>
<dbReference type="EMBL" id="SHKL01000001">
    <property type="protein sequence ID" value="RZT88976.1"/>
    <property type="molecule type" value="Genomic_DNA"/>
</dbReference>
<accession>A0A4Q7V3J3</accession>
<dbReference type="InterPro" id="IPR000888">
    <property type="entry name" value="RmlC-like"/>
</dbReference>
<reference evidence="3 4" key="1">
    <citation type="submission" date="2019-02" db="EMBL/GenBank/DDBJ databases">
        <title>Sequencing the genomes of 1000 actinobacteria strains.</title>
        <authorList>
            <person name="Klenk H.-P."/>
        </authorList>
    </citation>
    <scope>NUCLEOTIDE SEQUENCE [LARGE SCALE GENOMIC DNA]</scope>
    <source>
        <strain evidence="3 4">DSM 45779</strain>
    </source>
</reference>
<dbReference type="Pfam" id="PF00908">
    <property type="entry name" value="dTDP_sugar_isom"/>
    <property type="match status" value="1"/>
</dbReference>
<gene>
    <name evidence="3" type="ORF">EV383_5930</name>
</gene>
<comment type="similarity">
    <text evidence="1">Belongs to the dTDP-4-dehydrorhamnose 3,5-epimerase family.</text>
</comment>
<dbReference type="GO" id="GO:0005829">
    <property type="term" value="C:cytosol"/>
    <property type="evidence" value="ECO:0007669"/>
    <property type="project" value="TreeGrafter"/>
</dbReference>
<evidence type="ECO:0000313" key="3">
    <source>
        <dbReference type="EMBL" id="RZT88976.1"/>
    </source>
</evidence>
<dbReference type="GO" id="GO:0000271">
    <property type="term" value="P:polysaccharide biosynthetic process"/>
    <property type="evidence" value="ECO:0007669"/>
    <property type="project" value="TreeGrafter"/>
</dbReference>
<dbReference type="InterPro" id="IPR014710">
    <property type="entry name" value="RmlC-like_jellyroll"/>
</dbReference>
<dbReference type="RefSeq" id="WP_130293174.1">
    <property type="nucleotide sequence ID" value="NZ_SHKL01000001.1"/>
</dbReference>
<dbReference type="PANTHER" id="PTHR21047:SF2">
    <property type="entry name" value="THYMIDINE DIPHOSPHO-4-KETO-RHAMNOSE 3,5-EPIMERASE"/>
    <property type="match status" value="1"/>
</dbReference>
<comment type="caution">
    <text evidence="3">The sequence shown here is derived from an EMBL/GenBank/DDBJ whole genome shotgun (WGS) entry which is preliminary data.</text>
</comment>
<evidence type="ECO:0000256" key="1">
    <source>
        <dbReference type="ARBA" id="ARBA00010154"/>
    </source>
</evidence>
<dbReference type="GO" id="GO:0008830">
    <property type="term" value="F:dTDP-4-dehydrorhamnose 3,5-epimerase activity"/>
    <property type="evidence" value="ECO:0007669"/>
    <property type="project" value="InterPro"/>
</dbReference>
<dbReference type="InterPro" id="IPR011051">
    <property type="entry name" value="RmlC_Cupin_sf"/>
</dbReference>
<proteinExistence type="inferred from homology"/>
<dbReference type="Gene3D" id="2.60.120.10">
    <property type="entry name" value="Jelly Rolls"/>
    <property type="match status" value="1"/>
</dbReference>
<dbReference type="PANTHER" id="PTHR21047">
    <property type="entry name" value="DTDP-6-DEOXY-D-GLUCOSE-3,5 EPIMERASE"/>
    <property type="match status" value="1"/>
</dbReference>
<dbReference type="GO" id="GO:0019305">
    <property type="term" value="P:dTDP-rhamnose biosynthetic process"/>
    <property type="evidence" value="ECO:0007669"/>
    <property type="project" value="TreeGrafter"/>
</dbReference>
<name>A0A4Q7V3J3_PSEST</name>
<sequence>MEVHRSVIDGVLQFVPVPHVDGHGFRTVTFDSAVAAAAGVDPGRFIQDSQSRSMQGVIRGMHGRTGKGESKLVRCAHGAMHDVVVDARPGSPTFGRVATFLLDDVERRHLYIPAGCLHGFQALSPTVDTCYRIDTPHDPSEDVSVRFDDRALGIRWPLPVGTTSAKDRAAGTWAELCTRLGVDTPAEPIAS</sequence>
<organism evidence="3 4">
    <name type="scientific">Pseudonocardia sediminis</name>
    <dbReference type="NCBI Taxonomy" id="1397368"/>
    <lineage>
        <taxon>Bacteria</taxon>
        <taxon>Bacillati</taxon>
        <taxon>Actinomycetota</taxon>
        <taxon>Actinomycetes</taxon>
        <taxon>Pseudonocardiales</taxon>
        <taxon>Pseudonocardiaceae</taxon>
        <taxon>Pseudonocardia</taxon>
    </lineage>
</organism>
<dbReference type="Proteomes" id="UP000291591">
    <property type="component" value="Unassembled WGS sequence"/>
</dbReference>
<protein>
    <submittedName>
        <fullName evidence="3">dTDP-4-dehydrorhamnose 3,5-epimerase</fullName>
    </submittedName>
</protein>
<feature type="active site" description="Proton donor" evidence="2">
    <location>
        <position position="131"/>
    </location>
</feature>
<evidence type="ECO:0000256" key="2">
    <source>
        <dbReference type="PIRSR" id="PIRSR600888-1"/>
    </source>
</evidence>
<dbReference type="OrthoDB" id="9800680at2"/>
<dbReference type="CDD" id="cd00438">
    <property type="entry name" value="cupin_RmlC"/>
    <property type="match status" value="1"/>
</dbReference>
<dbReference type="AlphaFoldDB" id="A0A4Q7V3J3"/>
<keyword evidence="4" id="KW-1185">Reference proteome</keyword>